<gene>
    <name evidence="3" type="ORF">CSKR_103784</name>
</gene>
<dbReference type="GO" id="GO:0005576">
    <property type="term" value="C:extracellular region"/>
    <property type="evidence" value="ECO:0007669"/>
    <property type="project" value="InterPro"/>
</dbReference>
<dbReference type="InterPro" id="IPR018244">
    <property type="entry name" value="Allrgn_V5/Tpx1_CS"/>
</dbReference>
<reference evidence="3 4" key="2">
    <citation type="journal article" date="2021" name="Genomics">
        <title>High-quality reference genome for Clonorchis sinensis.</title>
        <authorList>
            <person name="Young N.D."/>
            <person name="Stroehlein A.J."/>
            <person name="Kinkar L."/>
            <person name="Wang T."/>
            <person name="Sohn W.M."/>
            <person name="Chang B.C.H."/>
            <person name="Kaur P."/>
            <person name="Weisz D."/>
            <person name="Dudchenko O."/>
            <person name="Aiden E.L."/>
            <person name="Korhonen P.K."/>
            <person name="Gasser R.B."/>
        </authorList>
    </citation>
    <scope>NUCLEOTIDE SEQUENCE [LARGE SCALE GENOMIC DNA]</scope>
    <source>
        <strain evidence="3">Cs-k2</strain>
    </source>
</reference>
<evidence type="ECO:0000256" key="2">
    <source>
        <dbReference type="SAM" id="SignalP"/>
    </source>
</evidence>
<dbReference type="InParanoid" id="A0A3R7FHE9"/>
<accession>A0A3R7FHE9</accession>
<keyword evidence="2" id="KW-0732">Signal</keyword>
<dbReference type="SUPFAM" id="SSF55797">
    <property type="entry name" value="PR-1-like"/>
    <property type="match status" value="1"/>
</dbReference>
<feature type="signal peptide" evidence="2">
    <location>
        <begin position="1"/>
        <end position="26"/>
    </location>
</feature>
<dbReference type="Proteomes" id="UP000286415">
    <property type="component" value="Unassembled WGS sequence"/>
</dbReference>
<feature type="compositionally biased region" description="Pro residues" evidence="1">
    <location>
        <begin position="234"/>
        <end position="245"/>
    </location>
</feature>
<feature type="chain" id="PRO_5043411315" evidence="2">
    <location>
        <begin position="27"/>
        <end position="335"/>
    </location>
</feature>
<dbReference type="PANTHER" id="PTHR10334">
    <property type="entry name" value="CYSTEINE-RICH SECRETORY PROTEIN-RELATED"/>
    <property type="match status" value="1"/>
</dbReference>
<feature type="compositionally biased region" description="Basic and acidic residues" evidence="1">
    <location>
        <begin position="326"/>
        <end position="335"/>
    </location>
</feature>
<sequence length="335" mass="36984">MIRSKTTTRFLWFLLSYGLLSAPSIALSGDWQSEMVRLHNEARDKILTCSVSGQPPAKSMPHLSWHAGLAEKAQQLADQCRVGHDKAEERKVPDFDYVGQNWAGVQDIETAVRMWFEEHVNYDFSTGNCRQGMCGHYTQVVWASTTHIGCGVRDCRDTGSFPYGLSIVCNYGPAGNFVGAKPYEEGSSADCKPVGETNSPKPPDEGDQGVELPTESGQEAEQPGENDQGAVPPSETPPPQRPPSPQGSRPHQGSWPPQGTRPHHGSWPSQGSWAPQGSRPPFSWQPSQGGWLPYKTRPPRNQQPSLGNPQSNRQYWQTVQHPMGFRRSDVNEVVA</sequence>
<dbReference type="FunCoup" id="A0A3R7FHE9">
    <property type="interactions" value="44"/>
</dbReference>
<dbReference type="Pfam" id="PF00188">
    <property type="entry name" value="CAP"/>
    <property type="match status" value="1"/>
</dbReference>
<evidence type="ECO:0000256" key="1">
    <source>
        <dbReference type="SAM" id="MobiDB-lite"/>
    </source>
</evidence>
<dbReference type="CDD" id="cd05380">
    <property type="entry name" value="CAP_euk"/>
    <property type="match status" value="1"/>
</dbReference>
<dbReference type="InterPro" id="IPR002413">
    <property type="entry name" value="V5_allergen-like"/>
</dbReference>
<dbReference type="InterPro" id="IPR035940">
    <property type="entry name" value="CAP_sf"/>
</dbReference>
<evidence type="ECO:0000313" key="4">
    <source>
        <dbReference type="Proteomes" id="UP000286415"/>
    </source>
</evidence>
<dbReference type="PRINTS" id="PR00838">
    <property type="entry name" value="V5ALLERGEN"/>
</dbReference>
<dbReference type="OrthoDB" id="43654at2759"/>
<comment type="caution">
    <text evidence="3">The sequence shown here is derived from an EMBL/GenBank/DDBJ whole genome shotgun (WGS) entry which is preliminary data.</text>
</comment>
<dbReference type="STRING" id="79923.A0A3R7FHE9"/>
<protein>
    <submittedName>
        <fullName evidence="3">GLIPR1-like protein 1</fullName>
    </submittedName>
</protein>
<name>A0A3R7FHE9_CLOSI</name>
<keyword evidence="4" id="KW-1185">Reference proteome</keyword>
<reference evidence="3 4" key="1">
    <citation type="journal article" date="2018" name="Biotechnol. Adv.">
        <title>Improved genomic resources and new bioinformatic workflow for the carcinogenic parasite Clonorchis sinensis: Biotechnological implications.</title>
        <authorList>
            <person name="Wang D."/>
            <person name="Korhonen P.K."/>
            <person name="Gasser R.B."/>
            <person name="Young N.D."/>
        </authorList>
    </citation>
    <scope>NUCLEOTIDE SEQUENCE [LARGE SCALE GENOMIC DNA]</scope>
    <source>
        <strain evidence="3">Cs-k2</strain>
    </source>
</reference>
<dbReference type="InterPro" id="IPR001283">
    <property type="entry name" value="CRISP-related"/>
</dbReference>
<dbReference type="AlphaFoldDB" id="A0A3R7FHE9"/>
<dbReference type="PROSITE" id="PS01009">
    <property type="entry name" value="CRISP_1"/>
    <property type="match status" value="1"/>
</dbReference>
<dbReference type="Gene3D" id="3.40.33.10">
    <property type="entry name" value="CAP"/>
    <property type="match status" value="1"/>
</dbReference>
<proteinExistence type="predicted"/>
<dbReference type="EMBL" id="NIRI02000056">
    <property type="protein sequence ID" value="KAG5443963.1"/>
    <property type="molecule type" value="Genomic_DNA"/>
</dbReference>
<feature type="compositionally biased region" description="Polar residues" evidence="1">
    <location>
        <begin position="299"/>
        <end position="320"/>
    </location>
</feature>
<dbReference type="InterPro" id="IPR014044">
    <property type="entry name" value="CAP_dom"/>
</dbReference>
<feature type="region of interest" description="Disordered" evidence="1">
    <location>
        <begin position="185"/>
        <end position="335"/>
    </location>
</feature>
<organism evidence="3 4">
    <name type="scientific">Clonorchis sinensis</name>
    <name type="common">Chinese liver fluke</name>
    <dbReference type="NCBI Taxonomy" id="79923"/>
    <lineage>
        <taxon>Eukaryota</taxon>
        <taxon>Metazoa</taxon>
        <taxon>Spiralia</taxon>
        <taxon>Lophotrochozoa</taxon>
        <taxon>Platyhelminthes</taxon>
        <taxon>Trematoda</taxon>
        <taxon>Digenea</taxon>
        <taxon>Opisthorchiida</taxon>
        <taxon>Opisthorchiata</taxon>
        <taxon>Opisthorchiidae</taxon>
        <taxon>Clonorchis</taxon>
    </lineage>
</organism>
<evidence type="ECO:0000313" key="3">
    <source>
        <dbReference type="EMBL" id="KAG5443963.1"/>
    </source>
</evidence>
<dbReference type="SMART" id="SM00198">
    <property type="entry name" value="SCP"/>
    <property type="match status" value="1"/>
</dbReference>
<dbReference type="PRINTS" id="PR00837">
    <property type="entry name" value="V5TPXLIKE"/>
</dbReference>